<dbReference type="GO" id="GO:0004553">
    <property type="term" value="F:hydrolase activity, hydrolyzing O-glycosyl compounds"/>
    <property type="evidence" value="ECO:0007669"/>
    <property type="project" value="InterPro"/>
</dbReference>
<organism evidence="3 4">
    <name type="scientific">Aspergillus lentulus</name>
    <dbReference type="NCBI Taxonomy" id="293939"/>
    <lineage>
        <taxon>Eukaryota</taxon>
        <taxon>Fungi</taxon>
        <taxon>Dikarya</taxon>
        <taxon>Ascomycota</taxon>
        <taxon>Pezizomycotina</taxon>
        <taxon>Eurotiomycetes</taxon>
        <taxon>Eurotiomycetidae</taxon>
        <taxon>Eurotiales</taxon>
        <taxon>Aspergillaceae</taxon>
        <taxon>Aspergillus</taxon>
        <taxon>Aspergillus subgen. Fumigati</taxon>
    </lineage>
</organism>
<evidence type="ECO:0000313" key="4">
    <source>
        <dbReference type="Proteomes" id="UP000051487"/>
    </source>
</evidence>
<name>A0AAN4TFA0_ASPLE</name>
<evidence type="ECO:0000313" key="3">
    <source>
        <dbReference type="EMBL" id="GAQ11704.1"/>
    </source>
</evidence>
<dbReference type="Gene3D" id="2.160.20.10">
    <property type="entry name" value="Single-stranded right-handed beta-helix, Pectin lyase-like"/>
    <property type="match status" value="1"/>
</dbReference>
<proteinExistence type="predicted"/>
<feature type="signal peptide" evidence="1">
    <location>
        <begin position="1"/>
        <end position="17"/>
    </location>
</feature>
<dbReference type="InterPro" id="IPR012334">
    <property type="entry name" value="Pectin_lyas_fold"/>
</dbReference>
<dbReference type="Proteomes" id="UP000051487">
    <property type="component" value="Unassembled WGS sequence"/>
</dbReference>
<accession>A0AAN4TFA0</accession>
<keyword evidence="1" id="KW-0732">Signal</keyword>
<comment type="caution">
    <text evidence="3">The sequence shown here is derived from an EMBL/GenBank/DDBJ whole genome shotgun (WGS) entry which is preliminary data.</text>
</comment>
<feature type="chain" id="PRO_5043036859" evidence="1">
    <location>
        <begin position="18"/>
        <end position="335"/>
    </location>
</feature>
<dbReference type="Pfam" id="PF17433">
    <property type="entry name" value="Glyco_hydro_49N"/>
    <property type="match status" value="2"/>
</dbReference>
<evidence type="ECO:0000259" key="2">
    <source>
        <dbReference type="Pfam" id="PF17433"/>
    </source>
</evidence>
<dbReference type="Gene3D" id="2.60.350.10">
    <property type="entry name" value="Dextranase, N-terminal"/>
    <property type="match status" value="1"/>
</dbReference>
<evidence type="ECO:0000256" key="1">
    <source>
        <dbReference type="SAM" id="SignalP"/>
    </source>
</evidence>
<feature type="domain" description="Glycoside hydrolase family 49 N-terminal" evidence="2">
    <location>
        <begin position="23"/>
        <end position="65"/>
    </location>
</feature>
<protein>
    <submittedName>
        <fullName evidence="3">Dextranase</fullName>
    </submittedName>
</protein>
<dbReference type="SUPFAM" id="SSF101596">
    <property type="entry name" value="Dextranase, N-terminal domain"/>
    <property type="match status" value="1"/>
</dbReference>
<feature type="domain" description="Glycoside hydrolase family 49 N-terminal" evidence="2">
    <location>
        <begin position="74"/>
        <end position="164"/>
    </location>
</feature>
<dbReference type="EMBL" id="BCLY01000016">
    <property type="protein sequence ID" value="GAQ11704.1"/>
    <property type="molecule type" value="Genomic_DNA"/>
</dbReference>
<dbReference type="InterPro" id="IPR023226">
    <property type="entry name" value="Glyco_hydro_49_N_dom"/>
</dbReference>
<dbReference type="InterPro" id="IPR035953">
    <property type="entry name" value="Dextranase_N-ter"/>
</dbReference>
<sequence length="335" mass="36807">MRSFFSIGAFAISLVLPHQSNLTASTHCGTDLCTWWHETGEVKTNSAMAPDAVRQSRQYLVQIMKLSGNDGNFPDDAGISIELDEGINMAWSRFEHSQDVDVRILRRDSQPVDVNVTIRPTALTFDTQHVASSLVIRVSANQNGYQLSVEFPDDLFTYQSSGNAIQPRALVRFAFLPGDLVPALGGPDTEVMTPGAFSLADIGGAPIVYFPPGVYWIDSEPLGLPRIRLDPSIYWVHLAPGAFVKGAVEYTTANKDFYATGHDALSGEIWKVCRKYGHLKVLRKRNGSERASVFFCHANVADPRPRRALHSSERPNLSAGLSANRIAGSDYLLAK</sequence>
<dbReference type="AlphaFoldDB" id="A0AAN4TFA0"/>
<gene>
    <name evidence="3" type="ORF">ALT_9025</name>
</gene>
<reference evidence="3 4" key="1">
    <citation type="submission" date="2015-11" db="EMBL/GenBank/DDBJ databases">
        <title>Aspergillus lentulus strain IFM 54703T.</title>
        <authorList>
            <person name="Kusuya Y."/>
            <person name="Sakai K."/>
            <person name="Kamei K."/>
            <person name="Takahashi H."/>
            <person name="Yaguchi T."/>
        </authorList>
    </citation>
    <scope>NUCLEOTIDE SEQUENCE [LARGE SCALE GENOMIC DNA]</scope>
    <source>
        <strain evidence="3 4">IFM 54703</strain>
    </source>
</reference>